<reference evidence="4 5" key="1">
    <citation type="submission" date="2017-05" db="EMBL/GenBank/DDBJ databases">
        <title>Complete genome sequence of Streptomyces sp. SCSIO 03032 revealed the diverse biosynthetic pathways for its bioactive secondary metabolites.</title>
        <authorList>
            <person name="Ma L."/>
            <person name="Zhu Y."/>
            <person name="Zhang W."/>
            <person name="Zhang G."/>
            <person name="Tian X."/>
            <person name="Zhang S."/>
            <person name="Zhang C."/>
        </authorList>
    </citation>
    <scope>NUCLEOTIDE SEQUENCE [LARGE SCALE GENOMIC DNA]</scope>
    <source>
        <strain evidence="4 5">SCSIO 03032</strain>
    </source>
</reference>
<dbReference type="Pfam" id="PF13649">
    <property type="entry name" value="Methyltransf_25"/>
    <property type="match status" value="1"/>
</dbReference>
<dbReference type="KEGG" id="smao:CAG99_02825"/>
<keyword evidence="1" id="KW-0489">Methyltransferase</keyword>
<dbReference type="OrthoDB" id="6064711at2"/>
<dbReference type="PANTHER" id="PTHR44942:SF4">
    <property type="entry name" value="METHYLTRANSFERASE TYPE 11 DOMAIN-CONTAINING PROTEIN"/>
    <property type="match status" value="1"/>
</dbReference>
<accession>A0A1W7CT57</accession>
<evidence type="ECO:0000313" key="5">
    <source>
        <dbReference type="Proteomes" id="UP000194218"/>
    </source>
</evidence>
<dbReference type="PANTHER" id="PTHR44942">
    <property type="entry name" value="METHYLTRANSF_11 DOMAIN-CONTAINING PROTEIN"/>
    <property type="match status" value="1"/>
</dbReference>
<dbReference type="SUPFAM" id="SSF53335">
    <property type="entry name" value="S-adenosyl-L-methionine-dependent methyltransferases"/>
    <property type="match status" value="1"/>
</dbReference>
<dbReference type="EMBL" id="CP021121">
    <property type="protein sequence ID" value="ARQ67912.1"/>
    <property type="molecule type" value="Genomic_DNA"/>
</dbReference>
<gene>
    <name evidence="4" type="ORF">CAG99_02825</name>
</gene>
<organism evidence="4 5">
    <name type="scientific">Streptomyces marincola</name>
    <dbReference type="NCBI Taxonomy" id="2878388"/>
    <lineage>
        <taxon>Bacteria</taxon>
        <taxon>Bacillati</taxon>
        <taxon>Actinomycetota</taxon>
        <taxon>Actinomycetes</taxon>
        <taxon>Kitasatosporales</taxon>
        <taxon>Streptomycetaceae</taxon>
        <taxon>Streptomyces</taxon>
    </lineage>
</organism>
<dbReference type="GO" id="GO:0008168">
    <property type="term" value="F:methyltransferase activity"/>
    <property type="evidence" value="ECO:0007669"/>
    <property type="project" value="UniProtKB-KW"/>
</dbReference>
<dbReference type="InterPro" id="IPR051052">
    <property type="entry name" value="Diverse_substrate_MTase"/>
</dbReference>
<dbReference type="GO" id="GO:0032259">
    <property type="term" value="P:methylation"/>
    <property type="evidence" value="ECO:0007669"/>
    <property type="project" value="UniProtKB-KW"/>
</dbReference>
<dbReference type="Gene3D" id="3.40.50.150">
    <property type="entry name" value="Vaccinia Virus protein VP39"/>
    <property type="match status" value="1"/>
</dbReference>
<evidence type="ECO:0000259" key="3">
    <source>
        <dbReference type="Pfam" id="PF13649"/>
    </source>
</evidence>
<dbReference type="RefSeq" id="WP_086157436.1">
    <property type="nucleotide sequence ID" value="NZ_CP021121.1"/>
</dbReference>
<evidence type="ECO:0000256" key="1">
    <source>
        <dbReference type="ARBA" id="ARBA00022603"/>
    </source>
</evidence>
<dbReference type="InterPro" id="IPR041698">
    <property type="entry name" value="Methyltransf_25"/>
</dbReference>
<dbReference type="AlphaFoldDB" id="A0A1W7CT57"/>
<dbReference type="Proteomes" id="UP000194218">
    <property type="component" value="Chromosome"/>
</dbReference>
<keyword evidence="2" id="KW-0808">Transferase</keyword>
<feature type="domain" description="Methyltransferase" evidence="3">
    <location>
        <begin position="51"/>
        <end position="141"/>
    </location>
</feature>
<proteinExistence type="predicted"/>
<keyword evidence="5" id="KW-1185">Reference proteome</keyword>
<dbReference type="CDD" id="cd02440">
    <property type="entry name" value="AdoMet_MTases"/>
    <property type="match status" value="1"/>
</dbReference>
<evidence type="ECO:0000313" key="4">
    <source>
        <dbReference type="EMBL" id="ARQ67912.1"/>
    </source>
</evidence>
<evidence type="ECO:0000256" key="2">
    <source>
        <dbReference type="ARBA" id="ARBA00022679"/>
    </source>
</evidence>
<name>A0A1W7CT57_9ACTN</name>
<sequence>MSSPEPNALTLADLYDGVAELYDECSAALDSAQAPFGAWMADNLPRGKRALDVGCGAGRHTTTLAELFDEVVGTDPAPTMIEIARRDRARPNVTYEVRGALDMTPERDGRFDLVFAFSCVFLMGETRQVLPHLASLVAPGGTLVISDPENMVDPDRPGAQADLAFRFARVAWDVTGRLENSIKALNLFMHENWGQITELSTKLTREQFRREYAAALPGVEFIDDVWPGMQTARWHKPAA</sequence>
<protein>
    <recommendedName>
        <fullName evidence="3">Methyltransferase domain-containing protein</fullName>
    </recommendedName>
</protein>
<dbReference type="InterPro" id="IPR029063">
    <property type="entry name" value="SAM-dependent_MTases_sf"/>
</dbReference>